<gene>
    <name evidence="1" type="ORF">GCM10007977_105530</name>
</gene>
<dbReference type="EMBL" id="BMPI01000107">
    <property type="protein sequence ID" value="GGM86519.1"/>
    <property type="molecule type" value="Genomic_DNA"/>
</dbReference>
<protein>
    <submittedName>
        <fullName evidence="1">Uncharacterized protein</fullName>
    </submittedName>
</protein>
<dbReference type="Proteomes" id="UP000642070">
    <property type="component" value="Unassembled WGS sequence"/>
</dbReference>
<keyword evidence="2" id="KW-1185">Reference proteome</keyword>
<dbReference type="RefSeq" id="WP_190257691.1">
    <property type="nucleotide sequence ID" value="NZ_BMPI01000107.1"/>
</dbReference>
<proteinExistence type="predicted"/>
<evidence type="ECO:0000313" key="1">
    <source>
        <dbReference type="EMBL" id="GGM86519.1"/>
    </source>
</evidence>
<reference evidence="1" key="2">
    <citation type="submission" date="2020-09" db="EMBL/GenBank/DDBJ databases">
        <authorList>
            <person name="Sun Q."/>
            <person name="Ohkuma M."/>
        </authorList>
    </citation>
    <scope>NUCLEOTIDE SEQUENCE</scope>
    <source>
        <strain evidence="1">JCM 19831</strain>
    </source>
</reference>
<sequence length="128" mass="14027">MGYSFVPEDPLRSGFGLSSWQMQDVRLVMLEAGVVTGGGLEQVIDPERFPPAAETMPVDMFSSNSGWQISPQQCAFIAGRLRAALAADLVGDLALYLEDLRPELLREWVADFAAFNERAAAWGGYSVR</sequence>
<accession>A0A917UDY8</accession>
<reference evidence="1" key="1">
    <citation type="journal article" date="2014" name="Int. J. Syst. Evol. Microbiol.">
        <title>Complete genome sequence of Corynebacterium casei LMG S-19264T (=DSM 44701T), isolated from a smear-ripened cheese.</title>
        <authorList>
            <consortium name="US DOE Joint Genome Institute (JGI-PGF)"/>
            <person name="Walter F."/>
            <person name="Albersmeier A."/>
            <person name="Kalinowski J."/>
            <person name="Ruckert C."/>
        </authorList>
    </citation>
    <scope>NUCLEOTIDE SEQUENCE</scope>
    <source>
        <strain evidence="1">JCM 19831</strain>
    </source>
</reference>
<organism evidence="1 2">
    <name type="scientific">Dactylosporangium sucinum</name>
    <dbReference type="NCBI Taxonomy" id="1424081"/>
    <lineage>
        <taxon>Bacteria</taxon>
        <taxon>Bacillati</taxon>
        <taxon>Actinomycetota</taxon>
        <taxon>Actinomycetes</taxon>
        <taxon>Micromonosporales</taxon>
        <taxon>Micromonosporaceae</taxon>
        <taxon>Dactylosporangium</taxon>
    </lineage>
</organism>
<evidence type="ECO:0000313" key="2">
    <source>
        <dbReference type="Proteomes" id="UP000642070"/>
    </source>
</evidence>
<name>A0A917UDY8_9ACTN</name>
<dbReference type="AlphaFoldDB" id="A0A917UDY8"/>
<comment type="caution">
    <text evidence="1">The sequence shown here is derived from an EMBL/GenBank/DDBJ whole genome shotgun (WGS) entry which is preliminary data.</text>
</comment>